<dbReference type="InterPro" id="IPR050216">
    <property type="entry name" value="LRR_domain-containing"/>
</dbReference>
<comment type="catalytic activity">
    <reaction evidence="1">
        <text>S-ubiquitinyl-[E2 ubiquitin-conjugating enzyme]-L-cysteine + [acceptor protein]-L-lysine = [E2 ubiquitin-conjugating enzyme]-L-cysteine + N(6)-ubiquitinyl-[acceptor protein]-L-lysine.</text>
        <dbReference type="EC" id="2.3.2.27"/>
    </reaction>
</comment>
<evidence type="ECO:0000256" key="4">
    <source>
        <dbReference type="ARBA" id="ARBA00022737"/>
    </source>
</evidence>
<keyword evidence="6" id="KW-0833">Ubl conjugation pathway</keyword>
<keyword evidence="3" id="KW-0433">Leucine-rich repeat</keyword>
<keyword evidence="9" id="KW-1185">Reference proteome</keyword>
<dbReference type="RefSeq" id="WP_208644538.1">
    <property type="nucleotide sequence ID" value="NZ_CBCSFL010000055.1"/>
</dbReference>
<keyword evidence="4" id="KW-0677">Repeat</keyword>
<dbReference type="PROSITE" id="PS52053">
    <property type="entry name" value="NEL"/>
    <property type="match status" value="1"/>
</dbReference>
<dbReference type="Pfam" id="PF14496">
    <property type="entry name" value="NEL"/>
    <property type="match status" value="1"/>
</dbReference>
<dbReference type="InterPro" id="IPR046673">
    <property type="entry name" value="ToxA_N"/>
</dbReference>
<gene>
    <name evidence="8" type="ORF">CCOS865_03006</name>
</gene>
<reference evidence="9" key="1">
    <citation type="submission" date="2018-08" db="EMBL/GenBank/DDBJ databases">
        <authorList>
            <person name="Blom J."/>
        </authorList>
    </citation>
    <scope>NUCLEOTIDE SEQUENCE [LARGE SCALE GENOMIC DNA]</scope>
    <source>
        <strain evidence="9">CCOS 865</strain>
    </source>
</reference>
<dbReference type="InterPro" id="IPR001611">
    <property type="entry name" value="Leu-rich_rpt"/>
</dbReference>
<keyword evidence="6" id="KW-1035">Host cytoplasm</keyword>
<evidence type="ECO:0000256" key="5">
    <source>
        <dbReference type="ARBA" id="ARBA00023026"/>
    </source>
</evidence>
<dbReference type="PANTHER" id="PTHR48051:SF46">
    <property type="entry name" value="LEUCINE RICH REPEAT-CONTAINING DOMAIN PROTEIN"/>
    <property type="match status" value="1"/>
</dbReference>
<dbReference type="PROSITE" id="PS51450">
    <property type="entry name" value="LRR"/>
    <property type="match status" value="1"/>
</dbReference>
<name>A0A383RUL8_9PSED</name>
<dbReference type="SUPFAM" id="SSF52058">
    <property type="entry name" value="L domain-like"/>
    <property type="match status" value="1"/>
</dbReference>
<keyword evidence="6" id="KW-0964">Secreted</keyword>
<dbReference type="GO" id="GO:0005737">
    <property type="term" value="C:cytoplasm"/>
    <property type="evidence" value="ECO:0007669"/>
    <property type="project" value="TreeGrafter"/>
</dbReference>
<dbReference type="Proteomes" id="UP000263595">
    <property type="component" value="Unassembled WGS sequence"/>
</dbReference>
<dbReference type="Gene3D" id="1.20.58.360">
    <property type="entry name" value="Shigella T3SS effector IpaH defines"/>
    <property type="match status" value="1"/>
</dbReference>
<dbReference type="Gene3D" id="3.80.10.10">
    <property type="entry name" value="Ribonuclease Inhibitor"/>
    <property type="match status" value="2"/>
</dbReference>
<evidence type="ECO:0000259" key="7">
    <source>
        <dbReference type="PROSITE" id="PS52053"/>
    </source>
</evidence>
<dbReference type="GO" id="GO:0016567">
    <property type="term" value="P:protein ubiquitination"/>
    <property type="evidence" value="ECO:0007669"/>
    <property type="project" value="InterPro"/>
</dbReference>
<organism evidence="8 9">
    <name type="scientific">Pseudomonas reidholzensis</name>
    <dbReference type="NCBI Taxonomy" id="1785162"/>
    <lineage>
        <taxon>Bacteria</taxon>
        <taxon>Pseudomonadati</taxon>
        <taxon>Pseudomonadota</taxon>
        <taxon>Gammaproteobacteria</taxon>
        <taxon>Pseudomonadales</taxon>
        <taxon>Pseudomonadaceae</taxon>
        <taxon>Pseudomonas</taxon>
    </lineage>
</organism>
<dbReference type="GO" id="GO:0005576">
    <property type="term" value="C:extracellular region"/>
    <property type="evidence" value="ECO:0007669"/>
    <property type="project" value="UniProtKB-UniRule"/>
</dbReference>
<proteinExistence type="inferred from homology"/>
<evidence type="ECO:0000256" key="3">
    <source>
        <dbReference type="ARBA" id="ARBA00022614"/>
    </source>
</evidence>
<dbReference type="EMBL" id="UNOZ01000020">
    <property type="protein sequence ID" value="SYX90739.1"/>
    <property type="molecule type" value="Genomic_DNA"/>
</dbReference>
<dbReference type="EC" id="2.3.2.27" evidence="2"/>
<evidence type="ECO:0000256" key="2">
    <source>
        <dbReference type="ARBA" id="ARBA00012483"/>
    </source>
</evidence>
<dbReference type="InterPro" id="IPR029487">
    <property type="entry name" value="NEL_dom"/>
</dbReference>
<feature type="active site" description="Glycyl thioester intermediate" evidence="6">
    <location>
        <position position="1364"/>
    </location>
</feature>
<keyword evidence="6" id="KW-0832">Ubl conjugation</keyword>
<dbReference type="GO" id="GO:0061630">
    <property type="term" value="F:ubiquitin protein ligase activity"/>
    <property type="evidence" value="ECO:0007669"/>
    <property type="project" value="UniProtKB-EC"/>
</dbReference>
<keyword evidence="6" id="KW-0808">Transferase</keyword>
<protein>
    <recommendedName>
        <fullName evidence="2">RING-type E3 ubiquitin transferase</fullName>
        <ecNumber evidence="2">2.3.2.27</ecNumber>
    </recommendedName>
</protein>
<comment type="PTM">
    <text evidence="6">Ubiquitinated in the presence of host E1 ubiquitin-activating enzyme, E2 ubiquitin-conjugating enzyme and ubiquitin.</text>
</comment>
<keyword evidence="5" id="KW-0843">Virulence</keyword>
<accession>A0A383RUL8</accession>
<evidence type="ECO:0000256" key="1">
    <source>
        <dbReference type="ARBA" id="ARBA00000900"/>
    </source>
</evidence>
<dbReference type="Pfam" id="PF20178">
    <property type="entry name" value="ToxA_N"/>
    <property type="match status" value="1"/>
</dbReference>
<dbReference type="InterPro" id="IPR032675">
    <property type="entry name" value="LRR_dom_sf"/>
</dbReference>
<evidence type="ECO:0000313" key="8">
    <source>
        <dbReference type="EMBL" id="SYX90739.1"/>
    </source>
</evidence>
<evidence type="ECO:0000256" key="6">
    <source>
        <dbReference type="PROSITE-ProRule" id="PRU01398"/>
    </source>
</evidence>
<comment type="similarity">
    <text evidence="6">Belongs to the LRR-containing bacterial E3 ligase family.</text>
</comment>
<dbReference type="PANTHER" id="PTHR48051">
    <property type="match status" value="1"/>
</dbReference>
<feature type="domain" description="NEL" evidence="7">
    <location>
        <begin position="1276"/>
        <end position="1629"/>
    </location>
</feature>
<evidence type="ECO:0000313" key="9">
    <source>
        <dbReference type="Proteomes" id="UP000263595"/>
    </source>
</evidence>
<sequence length="1629" mass="180542">MPSTTPYHYAQISKSLPDWSKQLHPTQVREVLQRQRKEYLDAAGVALPWYADAAALDQAALRRAIELRDTSLSALQAQLQGLKGISEFCAPLLQQRLAIDVPVLQAQYRFQPTQVQRPTTPPSGPSTPTDLLPIIAKGEPQLRSLLEAALHNFEGPADTTRLSGLQTSRDDFTAPRGLSVNQFIEACRALDLGQRYQAHLASLYDGPQAERIRALSIRARQDEFRVQTRVARLKGVLSALGHAALHDLCGETPVPGYDRRPLRTWQINLFGVPIHEMLLMAPAENGKDDPVILYLPGDDDPIREFSSLAEVFRHMRSKLLQEGFRQRFVALAPRPLQPELMRRLKRALFENADDASHPPLITRTSVHLQTGDNLLPSQPWQDLERRHVARLKGDARAIAVPTADVDAKVRLERLDHWLDVGLTVLNVAAMCIPGLNPLMLAIGAAQIGGSVFHGIQAWEDGDNAEALAQLESVLVNAAVVGAVGAGAVALKASGFVDAMHSVRVGDQDLLWSPSLSGYASPVEIPSALEADKRGQYHLDGRTYARLDGTLYEQFQDADGTWRIRHPQDAEAYAPSLAENGTGAWRLTHESPLSWDSGTLQRRLGRLDDNLNAQDLSNAWRSTGLDEGVLQRLHVAGTQLPAPFEDTLVRLRADRQASVIIDNVRHARPLAAYKNFALPALVELPRWPQDHIIQVFQGSERFGESTFYGRLPRQIGDVLIQISHSELDAGQLAEVVLGQLHDADVLTPQAVPGEGRSQALQSQLADYLQARRQALFDSLYSNAQPTLSPAAARLRGQFTGLPGLFAEELMANASGLERARLIAPNGRPSLRLLEEARCLQAQARLDRAIIGLYRPTLANRDTARLIDGLQAQHPGLSGEALFHAAADDRAQAARLIGQQPIKPGYRSPLRLAHGRLGYPLSGRGVPRRAATTAARRLQALYPELSDSQLNALQAELAHPNGIADAIRALEAECFTLNRELTSWVDASADILEREERQACAEALKTAWRREGGADRTHLTLQRMRLAQLPTLSARFAHIRSLKIDSLELQRIDAGFLGGFSRLEQLELIGNPDIDPASLFAALKSTPHLVELSLPGNALTELTRTAQEALGAMPRLRVLDLSRNRLQLNAADITFLGRLRLDALSLLRNNITLDHALAERFQDMVHLRTLRLNFNPLQVAPDVRYMARLSHLAMSNCSLQAWPQGLTTLMSQAQYQLRSLDLSFNQIRTVPGLPEVLSTPYVRDVGARLPDRVWRFNYNGMEPGTRSRLLANRVSVFEQEVDMPHWQTVWRANAGPAREQLWADLFDHGENTELAGVLERLTQSAEAQRQPDGLNTRVWGLLAKAAEDQALRQDLNDLAQAFPPTCGDAGADAFSALEIRVLTYDASIGDSPLAAQWALYRKLFRRAQVDTLADRIALRRTLRKAALQQAVISGDESNLPPLDPLDDVRAVPDTDLYDALVDDIEIRLALRQHLATRLDYPEPSAGMRYEHVAQLTPRILANVAEQVRHLDLDLAARRTWLLEQPSWQQTLRSQYAAQFEALTDYWRSGLDYLDYCLSEEAEPVTRLSRSLIDALEKVLGQPLLDAQGGLRRVALNSGQYQTAIDALLQAQREVERGLLDSLTRGLESTLA</sequence>